<keyword evidence="2" id="KW-0812">Transmembrane</keyword>
<evidence type="ECO:0000259" key="3">
    <source>
        <dbReference type="PROSITE" id="PS51352"/>
    </source>
</evidence>
<protein>
    <submittedName>
        <fullName evidence="4">TlpA disulfide reductase family protein</fullName>
    </submittedName>
</protein>
<proteinExistence type="predicted"/>
<evidence type="ECO:0000313" key="5">
    <source>
        <dbReference type="Proteomes" id="UP001501218"/>
    </source>
</evidence>
<dbReference type="RefSeq" id="WP_344138167.1">
    <property type="nucleotide sequence ID" value="NZ_BAAARA010000039.1"/>
</dbReference>
<dbReference type="PANTHER" id="PTHR42852:SF13">
    <property type="entry name" value="PROTEIN DIPZ"/>
    <property type="match status" value="1"/>
</dbReference>
<keyword evidence="5" id="KW-1185">Reference proteome</keyword>
<dbReference type="EMBL" id="BAAARA010000039">
    <property type="protein sequence ID" value="GAA2364685.1"/>
    <property type="molecule type" value="Genomic_DNA"/>
</dbReference>
<dbReference type="PANTHER" id="PTHR42852">
    <property type="entry name" value="THIOL:DISULFIDE INTERCHANGE PROTEIN DSBE"/>
    <property type="match status" value="1"/>
</dbReference>
<dbReference type="InterPro" id="IPR013766">
    <property type="entry name" value="Thioredoxin_domain"/>
</dbReference>
<comment type="caution">
    <text evidence="4">The sequence shown here is derived from an EMBL/GenBank/DDBJ whole genome shotgun (WGS) entry which is preliminary data.</text>
</comment>
<evidence type="ECO:0000256" key="1">
    <source>
        <dbReference type="SAM" id="MobiDB-lite"/>
    </source>
</evidence>
<dbReference type="PROSITE" id="PS51352">
    <property type="entry name" value="THIOREDOXIN_2"/>
    <property type="match status" value="1"/>
</dbReference>
<dbReference type="Pfam" id="PF00578">
    <property type="entry name" value="AhpC-TSA"/>
    <property type="match status" value="1"/>
</dbReference>
<dbReference type="InterPro" id="IPR017937">
    <property type="entry name" value="Thioredoxin_CS"/>
</dbReference>
<evidence type="ECO:0000256" key="2">
    <source>
        <dbReference type="SAM" id="Phobius"/>
    </source>
</evidence>
<feature type="region of interest" description="Disordered" evidence="1">
    <location>
        <begin position="32"/>
        <end position="67"/>
    </location>
</feature>
<dbReference type="InterPro" id="IPR000866">
    <property type="entry name" value="AhpC/TSA"/>
</dbReference>
<accession>A0ABN3GYS2</accession>
<name>A0ABN3GYS2_9PSEU</name>
<dbReference type="SUPFAM" id="SSF52833">
    <property type="entry name" value="Thioredoxin-like"/>
    <property type="match status" value="1"/>
</dbReference>
<dbReference type="PROSITE" id="PS00194">
    <property type="entry name" value="THIOREDOXIN_1"/>
    <property type="match status" value="1"/>
</dbReference>
<dbReference type="InterPro" id="IPR050553">
    <property type="entry name" value="Thioredoxin_ResA/DsbE_sf"/>
</dbReference>
<feature type="domain" description="Thioredoxin" evidence="3">
    <location>
        <begin position="66"/>
        <end position="211"/>
    </location>
</feature>
<keyword evidence="2" id="KW-1133">Transmembrane helix</keyword>
<keyword evidence="2" id="KW-0472">Membrane</keyword>
<sequence length="213" mass="22458">MSVRDFRKEIQWTVVVVVLAVLAAVALWPRDDSGGGDPGGGSAAAPPPAEQQVDPQQRAAANLRPCPAGQGGPAELAGIAVTCMADGEPVRAGSAVAGEPTLVNFWATWCPPCRAEMPALQAYSEQPGAIRVLGVQVESPQAGGLDLLRELGVHYPNVYDADNRLRAAMRTPNTLPVSYVVTADGEVRRIDPPVAFESAQEVREAVERTLGEQ</sequence>
<dbReference type="CDD" id="cd02966">
    <property type="entry name" value="TlpA_like_family"/>
    <property type="match status" value="1"/>
</dbReference>
<reference evidence="4 5" key="1">
    <citation type="journal article" date="2019" name="Int. J. Syst. Evol. Microbiol.">
        <title>The Global Catalogue of Microorganisms (GCM) 10K type strain sequencing project: providing services to taxonomists for standard genome sequencing and annotation.</title>
        <authorList>
            <consortium name="The Broad Institute Genomics Platform"/>
            <consortium name="The Broad Institute Genome Sequencing Center for Infectious Disease"/>
            <person name="Wu L."/>
            <person name="Ma J."/>
        </authorList>
    </citation>
    <scope>NUCLEOTIDE SEQUENCE [LARGE SCALE GENOMIC DNA]</scope>
    <source>
        <strain evidence="4 5">JCM 16221</strain>
    </source>
</reference>
<dbReference type="Gene3D" id="3.40.30.10">
    <property type="entry name" value="Glutaredoxin"/>
    <property type="match status" value="1"/>
</dbReference>
<dbReference type="InterPro" id="IPR036249">
    <property type="entry name" value="Thioredoxin-like_sf"/>
</dbReference>
<gene>
    <name evidence="4" type="ORF">GCM10009854_50240</name>
</gene>
<organism evidence="4 5">
    <name type="scientific">Saccharopolyspora halophila</name>
    <dbReference type="NCBI Taxonomy" id="405551"/>
    <lineage>
        <taxon>Bacteria</taxon>
        <taxon>Bacillati</taxon>
        <taxon>Actinomycetota</taxon>
        <taxon>Actinomycetes</taxon>
        <taxon>Pseudonocardiales</taxon>
        <taxon>Pseudonocardiaceae</taxon>
        <taxon>Saccharopolyspora</taxon>
    </lineage>
</organism>
<evidence type="ECO:0000313" key="4">
    <source>
        <dbReference type="EMBL" id="GAA2364685.1"/>
    </source>
</evidence>
<dbReference type="Proteomes" id="UP001501218">
    <property type="component" value="Unassembled WGS sequence"/>
</dbReference>
<feature type="transmembrane region" description="Helical" evidence="2">
    <location>
        <begin position="12"/>
        <end position="29"/>
    </location>
</feature>